<dbReference type="GeneID" id="87952611"/>
<dbReference type="PANTHER" id="PTHR11432:SF3">
    <property type="entry name" value="NADH-UBIQUINONE OXIDOREDUCTASE CHAIN 1"/>
    <property type="match status" value="1"/>
</dbReference>
<keyword evidence="6" id="KW-0520">NAD</keyword>
<feature type="transmembrane region" description="Helical" evidence="7">
    <location>
        <begin position="77"/>
        <end position="99"/>
    </location>
</feature>
<name>A0ABZ1CPH4_9TREE</name>
<dbReference type="InterPro" id="IPR018086">
    <property type="entry name" value="NADH_UbQ_OxRdtase_su1_CS"/>
</dbReference>
<dbReference type="PANTHER" id="PTHR11432">
    <property type="entry name" value="NADH DEHYDROGENASE SUBUNIT 1"/>
    <property type="match status" value="1"/>
</dbReference>
<feature type="transmembrane region" description="Helical" evidence="7">
    <location>
        <begin position="300"/>
        <end position="326"/>
    </location>
</feature>
<reference evidence="8 9" key="1">
    <citation type="submission" date="2024-01" db="EMBL/GenBank/DDBJ databases">
        <title>Comparative genomics of Cryptococcus and Kwoniella reveals pathogenesis evolution and contrasting modes of karyotype evolution via chromosome fusion or intercentromeric recombination.</title>
        <authorList>
            <person name="Coelho M.A."/>
            <person name="David-Palma M."/>
            <person name="Shea T."/>
            <person name="Bowers K."/>
            <person name="McGinley-Smith S."/>
            <person name="Mohammad A.W."/>
            <person name="Gnirke A."/>
            <person name="Yurkov A.M."/>
            <person name="Nowrousian M."/>
            <person name="Sun S."/>
            <person name="Cuomo C.A."/>
            <person name="Heitman J."/>
        </authorList>
    </citation>
    <scope>NUCLEOTIDE SEQUENCE [LARGE SCALE GENOMIC DNA]</scope>
    <source>
        <strain evidence="8">CBS 11374</strain>
    </source>
</reference>
<dbReference type="EMBL" id="CP141881">
    <property type="protein sequence ID" value="WRT63573.1"/>
    <property type="molecule type" value="Genomic_DNA"/>
</dbReference>
<accession>A0ABZ1CPH4</accession>
<feature type="transmembrane region" description="Helical" evidence="7">
    <location>
        <begin position="181"/>
        <end position="200"/>
    </location>
</feature>
<evidence type="ECO:0000313" key="9">
    <source>
        <dbReference type="Proteomes" id="UP001329825"/>
    </source>
</evidence>
<dbReference type="Pfam" id="PF00146">
    <property type="entry name" value="NADHdh"/>
    <property type="match status" value="1"/>
</dbReference>
<feature type="transmembrane region" description="Helical" evidence="7">
    <location>
        <begin position="6"/>
        <end position="30"/>
    </location>
</feature>
<keyword evidence="3 6" id="KW-0812">Transmembrane</keyword>
<evidence type="ECO:0000256" key="7">
    <source>
        <dbReference type="SAM" id="Phobius"/>
    </source>
</evidence>
<evidence type="ECO:0000256" key="1">
    <source>
        <dbReference type="ARBA" id="ARBA00004141"/>
    </source>
</evidence>
<feature type="transmembrane region" description="Helical" evidence="7">
    <location>
        <begin position="267"/>
        <end position="288"/>
    </location>
</feature>
<dbReference type="InterPro" id="IPR001694">
    <property type="entry name" value="NADH_UbQ_OxRdtase_su1/FPO"/>
</dbReference>
<evidence type="ECO:0000256" key="3">
    <source>
        <dbReference type="ARBA" id="ARBA00022692"/>
    </source>
</evidence>
<feature type="transmembrane region" description="Helical" evidence="7">
    <location>
        <begin position="153"/>
        <end position="175"/>
    </location>
</feature>
<organism evidence="8 9">
    <name type="scientific">Kwoniella shivajii</name>
    <dbReference type="NCBI Taxonomy" id="564305"/>
    <lineage>
        <taxon>Eukaryota</taxon>
        <taxon>Fungi</taxon>
        <taxon>Dikarya</taxon>
        <taxon>Basidiomycota</taxon>
        <taxon>Agaricomycotina</taxon>
        <taxon>Tremellomycetes</taxon>
        <taxon>Tremellales</taxon>
        <taxon>Cryptococcaceae</taxon>
        <taxon>Kwoniella</taxon>
    </lineage>
</organism>
<keyword evidence="9" id="KW-1185">Reference proteome</keyword>
<evidence type="ECO:0000256" key="6">
    <source>
        <dbReference type="RuleBase" id="RU000471"/>
    </source>
</evidence>
<comment type="similarity">
    <text evidence="2 6">Belongs to the complex I subunit 1 family.</text>
</comment>
<dbReference type="HAMAP" id="MF_01350">
    <property type="entry name" value="NDH1_NuoH"/>
    <property type="match status" value="1"/>
</dbReference>
<evidence type="ECO:0000256" key="4">
    <source>
        <dbReference type="ARBA" id="ARBA00022989"/>
    </source>
</evidence>
<evidence type="ECO:0000256" key="5">
    <source>
        <dbReference type="ARBA" id="ARBA00023136"/>
    </source>
</evidence>
<feature type="transmembrane region" description="Helical" evidence="7">
    <location>
        <begin position="111"/>
        <end position="132"/>
    </location>
</feature>
<dbReference type="RefSeq" id="XP_062788313.1">
    <property type="nucleotide sequence ID" value="XM_062932262.1"/>
</dbReference>
<gene>
    <name evidence="8" type="ORF">IL334_000480</name>
</gene>
<keyword evidence="4 7" id="KW-1133">Transmembrane helix</keyword>
<evidence type="ECO:0000313" key="8">
    <source>
        <dbReference type="EMBL" id="WRT63573.1"/>
    </source>
</evidence>
<keyword evidence="5 7" id="KW-0472">Membrane</keyword>
<dbReference type="NCBIfam" id="NF004741">
    <property type="entry name" value="PRK06076.1-2"/>
    <property type="match status" value="1"/>
</dbReference>
<dbReference type="Proteomes" id="UP001329825">
    <property type="component" value="Chromosome 1"/>
</dbReference>
<dbReference type="PROSITE" id="PS00667">
    <property type="entry name" value="COMPLEX1_ND1_1"/>
    <property type="match status" value="1"/>
</dbReference>
<feature type="transmembrane region" description="Helical" evidence="7">
    <location>
        <begin position="228"/>
        <end position="255"/>
    </location>
</feature>
<protein>
    <submittedName>
        <fullName evidence="8">NADH-ubiquinone oxidoreductase chain 1</fullName>
    </submittedName>
</protein>
<comment type="subcellular location">
    <subcellularLocation>
        <location evidence="1">Membrane</location>
        <topology evidence="1">Multi-pass membrane protein</topology>
    </subcellularLocation>
    <subcellularLocation>
        <location evidence="6">Mitochondrion inner membrane</location>
        <topology evidence="6">Multi-pass membrane protein</topology>
    </subcellularLocation>
</comment>
<proteinExistence type="inferred from homology"/>
<dbReference type="PROSITE" id="PS00668">
    <property type="entry name" value="COMPLEX1_ND1_2"/>
    <property type="match status" value="1"/>
</dbReference>
<evidence type="ECO:0000256" key="2">
    <source>
        <dbReference type="ARBA" id="ARBA00010535"/>
    </source>
</evidence>
<sequence length="333" mass="36799">MTILSTLYNLLEVLIVLVPILLAVAFMTIIERKVLAAMQRRVGPNKVGYYGVLQPFADALKLVVKETVVPAQATVSLFYLAPVITLVFSLLGWAVIPFGAGLTISDFPLGILYTLAISSIGVYGVLFAGWSANSKYAFLGSLRSTAQMISYELVLGSAILIVIIMTGSFNITTIIENQEAIWFVVPLLPVFIVFFISALAETNRTPFDLPEAESELVAGFFTEHSGMIFVFFFLGEYCSIVLMSTLTAILFFGGYNMPELFINDTFVNLQSIVLGLKTCLFCFLFVWFRATLPRMRYDGLMVFCWTGMLPIAIALVVLVPSILVAFDIIPYQN</sequence>